<evidence type="ECO:0000313" key="3">
    <source>
        <dbReference type="Proteomes" id="UP000253517"/>
    </source>
</evidence>
<reference evidence="2 3" key="1">
    <citation type="submission" date="2018-07" db="EMBL/GenBank/DDBJ databases">
        <title>Genomic Encyclopedia of Type Strains, Phase IV (KMG-IV): sequencing the most valuable type-strain genomes for metagenomic binning, comparative biology and taxonomic classification.</title>
        <authorList>
            <person name="Goeker M."/>
        </authorList>
    </citation>
    <scope>NUCLEOTIDE SEQUENCE [LARGE SCALE GENOMIC DNA]</scope>
    <source>
        <strain evidence="2 3">DSM 21410</strain>
    </source>
</reference>
<gene>
    <name evidence="2" type="ORF">DES35_104181</name>
</gene>
<protein>
    <submittedName>
        <fullName evidence="2">Gliding motility-associated-like protein</fullName>
    </submittedName>
</protein>
<evidence type="ECO:0000256" key="1">
    <source>
        <dbReference type="SAM" id="SignalP"/>
    </source>
</evidence>
<dbReference type="Pfam" id="PF13585">
    <property type="entry name" value="CHU_C"/>
    <property type="match status" value="1"/>
</dbReference>
<dbReference type="RefSeq" id="WP_114366455.1">
    <property type="nucleotide sequence ID" value="NZ_BHZF01000005.1"/>
</dbReference>
<evidence type="ECO:0000313" key="2">
    <source>
        <dbReference type="EMBL" id="RCX02420.1"/>
    </source>
</evidence>
<keyword evidence="1" id="KW-0732">Signal</keyword>
<keyword evidence="3" id="KW-1185">Reference proteome</keyword>
<feature type="chain" id="PRO_5016612813" evidence="1">
    <location>
        <begin position="23"/>
        <end position="688"/>
    </location>
</feature>
<sequence length="688" mass="73728">MRQILHLVWFLCATILGNHLNAQVFVASPSLNTQLCQCDTVQVTFYVNPGVLQSNNVIRVEMSDPGGTTFSGNFIELAPLPFGNNVPPNGPVHGTVGNILAKIPCNTAQGAYRVRVTSSSPAAVSDSSAIIVIGKRPPSNFTISGGFVNPNFPTEYRFCEGDTLTFTGPTPGIGETFIYEWRVNGAPVPSSNQQTFKFWQTASISLRVSLGTCDSISKDTLVVSYLPNTNITVVPQPGVLAISADTFRFCDGNFLTLQAPVGPSYSYQWLVDTLDLFNNPHPKALAGSTLDSKEVYVAGRYRVVVDDGFCQDTSDYITVITDFPPVDSVVPTAIPGLSNKGLVICSGDSTMLTVLDSSAGPDVSYQWQISFPPGSPFINIAGATDPWFKVTPVINGIPVDDTAQYRVVISNTTCTYVSNFLQVDVVKFPEISLNTPKNIQICAGDSVTVVASANQPGVNFSWLLSPTPLNSNAIVLKNPGTYVVRATNQTGCASFDTVVLSLSNPIANAGPDQVIEIGQSVTLTGSGAGPGGMYYWFANKPVSFSNPLAQTTISIPQTNKPDTITYYLIVTDVGGCQGIDSVKVFVIEPPKQLDSVEIFSRVPNLVTPNGDGINDVLDLSELIGNQTCELVVMNRYGKVVFNALPYANNWAGTDNAGAPLPDGAYYFLVVCDDEVIYRGSVTIIQNQF</sequence>
<dbReference type="NCBIfam" id="TIGR04131">
    <property type="entry name" value="Bac_Flav_CTERM"/>
    <property type="match status" value="1"/>
</dbReference>
<dbReference type="Gene3D" id="2.60.40.10">
    <property type="entry name" value="Immunoglobulins"/>
    <property type="match status" value="1"/>
</dbReference>
<name>A0A368ZZH0_9FLAO</name>
<organism evidence="2 3">
    <name type="scientific">Schleiferia thermophila</name>
    <dbReference type="NCBI Taxonomy" id="884107"/>
    <lineage>
        <taxon>Bacteria</taxon>
        <taxon>Pseudomonadati</taxon>
        <taxon>Bacteroidota</taxon>
        <taxon>Flavobacteriia</taxon>
        <taxon>Flavobacteriales</taxon>
        <taxon>Schleiferiaceae</taxon>
        <taxon>Schleiferia</taxon>
    </lineage>
</organism>
<accession>A0A368ZZH0</accession>
<proteinExistence type="predicted"/>
<feature type="signal peptide" evidence="1">
    <location>
        <begin position="1"/>
        <end position="22"/>
    </location>
</feature>
<dbReference type="Proteomes" id="UP000253517">
    <property type="component" value="Unassembled WGS sequence"/>
</dbReference>
<dbReference type="InterPro" id="IPR013783">
    <property type="entry name" value="Ig-like_fold"/>
</dbReference>
<comment type="caution">
    <text evidence="2">The sequence shown here is derived from an EMBL/GenBank/DDBJ whole genome shotgun (WGS) entry which is preliminary data.</text>
</comment>
<dbReference type="EMBL" id="QPJS01000004">
    <property type="protein sequence ID" value="RCX02420.1"/>
    <property type="molecule type" value="Genomic_DNA"/>
</dbReference>
<dbReference type="AlphaFoldDB" id="A0A368ZZH0"/>
<dbReference type="InterPro" id="IPR026341">
    <property type="entry name" value="T9SS_type_B"/>
</dbReference>